<dbReference type="GO" id="GO:0006808">
    <property type="term" value="P:regulation of nitrogen utilization"/>
    <property type="evidence" value="ECO:0007669"/>
    <property type="project" value="TreeGrafter"/>
</dbReference>
<dbReference type="EMBL" id="JADGJD010000086">
    <property type="protein sequence ID" value="KAJ3055294.1"/>
    <property type="molecule type" value="Genomic_DNA"/>
</dbReference>
<dbReference type="AlphaFoldDB" id="A0AAD5X7B7"/>
<reference evidence="3" key="1">
    <citation type="submission" date="2020-05" db="EMBL/GenBank/DDBJ databases">
        <title>Phylogenomic resolution of chytrid fungi.</title>
        <authorList>
            <person name="Stajich J.E."/>
            <person name="Amses K."/>
            <person name="Simmons R."/>
            <person name="Seto K."/>
            <person name="Myers J."/>
            <person name="Bonds A."/>
            <person name="Quandt C.A."/>
            <person name="Barry K."/>
            <person name="Liu P."/>
            <person name="Grigoriev I."/>
            <person name="Longcore J.E."/>
            <person name="James T.Y."/>
        </authorList>
    </citation>
    <scope>NUCLEOTIDE SEQUENCE</scope>
    <source>
        <strain evidence="3">JEL0318</strain>
    </source>
</reference>
<comment type="caution">
    <text evidence="3">The sequence shown here is derived from an EMBL/GenBank/DDBJ whole genome shotgun (WGS) entry which is preliminary data.</text>
</comment>
<dbReference type="GO" id="GO:0031930">
    <property type="term" value="P:mitochondria-nucleus signaling pathway"/>
    <property type="evidence" value="ECO:0007669"/>
    <property type="project" value="TreeGrafter"/>
</dbReference>
<evidence type="ECO:0000256" key="1">
    <source>
        <dbReference type="SAM" id="MobiDB-lite"/>
    </source>
</evidence>
<dbReference type="GO" id="GO:0000122">
    <property type="term" value="P:negative regulation of transcription by RNA polymerase II"/>
    <property type="evidence" value="ECO:0007669"/>
    <property type="project" value="TreeGrafter"/>
</dbReference>
<feature type="domain" description="Nitrogen regulatory protein areA GATA-like" evidence="2">
    <location>
        <begin position="31"/>
        <end position="58"/>
    </location>
</feature>
<accession>A0AAD5X7B7</accession>
<name>A0AAD5X7B7_9FUNG</name>
<feature type="region of interest" description="Disordered" evidence="1">
    <location>
        <begin position="314"/>
        <end position="408"/>
    </location>
</feature>
<dbReference type="Pfam" id="PF08550">
    <property type="entry name" value="GATA_AreA"/>
    <property type="match status" value="1"/>
</dbReference>
<keyword evidence="4" id="KW-1185">Reference proteome</keyword>
<dbReference type="PANTHER" id="PTHR28014:SF1">
    <property type="entry name" value="NEGATIVE REGULATOR OF RAS-CAMP PATHWAY"/>
    <property type="match status" value="1"/>
</dbReference>
<sequence>MPAHLTEPVLTLAFGNLQKLQTIDESDIQTIWNVFSKCKDNLENGRRLENISWRLWYRSSHGVPGKEDEPDLPTPMNIVAVEATVQKGTKTPHLSPSSFNRILKTTTDAKDPKVEAGRLAAMQAAAAASMARQKQLQQLEDEQREERLRQQQQQQQKPVAHQLPTQTSQLAPPHLESPTFGGQQRLEGQRLPAPADGKAPAVPPNVPNYAAPHIPLHPVQSTTHMLPPQQLHQLPPQQYHHQTLQRLTSQQHLHMQLQQQQMAMQHSHQQQPSQYPPAFVAPLARRPVPAQQAGPAQPQPATERAKVKFFISESHSPHKSAHPPTHQQRVAQAPPAAQVPPAAFLAAPGCPPATQSHNAPVSRPPVPQTRLQPNIPEPASMNDSEYDDSDFMDSEYSDDEDDYSDYDEDEWCDPRHPPAAPLFEKVHVPSNDSPRHPLISKRSLLSAALKTSNLARAKPSQFIGLNRLGTDQATSSSANAQITSNDSTRASGDEGDEFIEDMANSVGSAETVCGVWDGQAGSRSSARSIRSIRSIDYQQQHGTVAAGDPTQTEWSESLRRNVATERAMPFNTRLVRGLPMAVGGTLVYSDAEVW</sequence>
<proteinExistence type="predicted"/>
<dbReference type="PANTHER" id="PTHR28014">
    <property type="entry name" value="NEGATIVE REGULATOR OF RAS-CAMP PATHWAY"/>
    <property type="match status" value="1"/>
</dbReference>
<dbReference type="InterPro" id="IPR013860">
    <property type="entry name" value="AreA_GATA"/>
</dbReference>
<protein>
    <recommendedName>
        <fullName evidence="2">Nitrogen regulatory protein areA GATA-like domain-containing protein</fullName>
    </recommendedName>
</protein>
<feature type="region of interest" description="Disordered" evidence="1">
    <location>
        <begin position="471"/>
        <end position="494"/>
    </location>
</feature>
<feature type="compositionally biased region" description="Low complexity" evidence="1">
    <location>
        <begin position="327"/>
        <end position="348"/>
    </location>
</feature>
<dbReference type="InterPro" id="IPR053043">
    <property type="entry name" value="Ras-cAMP_regulatory"/>
</dbReference>
<dbReference type="GO" id="GO:0005737">
    <property type="term" value="C:cytoplasm"/>
    <property type="evidence" value="ECO:0007669"/>
    <property type="project" value="TreeGrafter"/>
</dbReference>
<evidence type="ECO:0000313" key="4">
    <source>
        <dbReference type="Proteomes" id="UP001212841"/>
    </source>
</evidence>
<gene>
    <name evidence="3" type="ORF">HK097_010951</name>
</gene>
<organism evidence="3 4">
    <name type="scientific">Rhizophlyctis rosea</name>
    <dbReference type="NCBI Taxonomy" id="64517"/>
    <lineage>
        <taxon>Eukaryota</taxon>
        <taxon>Fungi</taxon>
        <taxon>Fungi incertae sedis</taxon>
        <taxon>Chytridiomycota</taxon>
        <taxon>Chytridiomycota incertae sedis</taxon>
        <taxon>Chytridiomycetes</taxon>
        <taxon>Rhizophlyctidales</taxon>
        <taxon>Rhizophlyctidaceae</taxon>
        <taxon>Rhizophlyctis</taxon>
    </lineage>
</organism>
<evidence type="ECO:0000313" key="3">
    <source>
        <dbReference type="EMBL" id="KAJ3055294.1"/>
    </source>
</evidence>
<feature type="compositionally biased region" description="Acidic residues" evidence="1">
    <location>
        <begin position="384"/>
        <end position="408"/>
    </location>
</feature>
<feature type="compositionally biased region" description="Polar residues" evidence="1">
    <location>
        <begin position="471"/>
        <end position="490"/>
    </location>
</feature>
<feature type="region of interest" description="Disordered" evidence="1">
    <location>
        <begin position="132"/>
        <end position="162"/>
    </location>
</feature>
<dbReference type="Proteomes" id="UP001212841">
    <property type="component" value="Unassembled WGS sequence"/>
</dbReference>
<evidence type="ECO:0000259" key="2">
    <source>
        <dbReference type="Pfam" id="PF08550"/>
    </source>
</evidence>